<evidence type="ECO:0000256" key="2">
    <source>
        <dbReference type="ARBA" id="ARBA00023125"/>
    </source>
</evidence>
<dbReference type="PANTHER" id="PTHR30136">
    <property type="entry name" value="HELIX-TURN-HELIX TRANSCRIPTIONAL REGULATOR, ICLR FAMILY"/>
    <property type="match status" value="1"/>
</dbReference>
<dbReference type="SMART" id="SM00346">
    <property type="entry name" value="HTH_ICLR"/>
    <property type="match status" value="1"/>
</dbReference>
<keyword evidence="2" id="KW-0238">DNA-binding</keyword>
<dbReference type="Gene3D" id="3.30.450.40">
    <property type="match status" value="1"/>
</dbReference>
<dbReference type="AlphaFoldDB" id="A0A1H6SJQ5"/>
<proteinExistence type="predicted"/>
<feature type="domain" description="HTH iclR-type" evidence="4">
    <location>
        <begin position="1"/>
        <end position="63"/>
    </location>
</feature>
<dbReference type="SUPFAM" id="SSF46785">
    <property type="entry name" value="Winged helix' DNA-binding domain"/>
    <property type="match status" value="1"/>
</dbReference>
<dbReference type="InterPro" id="IPR014757">
    <property type="entry name" value="Tscrpt_reg_IclR_C"/>
</dbReference>
<accession>A0A1H6SJQ5</accession>
<protein>
    <submittedName>
        <fullName evidence="6">Transcriptional regulator, IclR family</fullName>
    </submittedName>
</protein>
<gene>
    <name evidence="6" type="ORF">SAMN05444007_10230</name>
</gene>
<dbReference type="Pfam" id="PF09339">
    <property type="entry name" value="HTH_IclR"/>
    <property type="match status" value="1"/>
</dbReference>
<dbReference type="EMBL" id="FNYD01000002">
    <property type="protein sequence ID" value="SEI64035.1"/>
    <property type="molecule type" value="Genomic_DNA"/>
</dbReference>
<evidence type="ECO:0000256" key="3">
    <source>
        <dbReference type="ARBA" id="ARBA00023163"/>
    </source>
</evidence>
<keyword evidence="7" id="KW-1185">Reference proteome</keyword>
<evidence type="ECO:0000313" key="7">
    <source>
        <dbReference type="Proteomes" id="UP000199379"/>
    </source>
</evidence>
<name>A0A1H6SJQ5_9RHOB</name>
<dbReference type="GO" id="GO:0045892">
    <property type="term" value="P:negative regulation of DNA-templated transcription"/>
    <property type="evidence" value="ECO:0007669"/>
    <property type="project" value="TreeGrafter"/>
</dbReference>
<dbReference type="SUPFAM" id="SSF55781">
    <property type="entry name" value="GAF domain-like"/>
    <property type="match status" value="1"/>
</dbReference>
<evidence type="ECO:0000259" key="4">
    <source>
        <dbReference type="PROSITE" id="PS51077"/>
    </source>
</evidence>
<keyword evidence="3" id="KW-0804">Transcription</keyword>
<sequence>MGTVSKALSLLSLFSHGRLEIGLSDLTRLSGMNKATVYRLMTELQQAGFVEQVGGDRAYRLGAEVLRLAALREASVPLLSVSRAVLRQLCDRTGETAHMSILQGDRLNTLTHAYSQQHGTRVTMEDAEVLAFHATGSGLAFLAFAPPDFVDRVLSQPLERFTEQTPTDPAALRQSLAKVRASGIAEAVGGFEADVHSHAAPIFGADRQPIGALAVAAPVSRMTPALTSLIRAELKSAALDLTQRIGGFCPDDYPAEQAA</sequence>
<dbReference type="RefSeq" id="WP_092362289.1">
    <property type="nucleotide sequence ID" value="NZ_BMGV01000002.1"/>
</dbReference>
<keyword evidence="1" id="KW-0805">Transcription regulation</keyword>
<dbReference type="InterPro" id="IPR029016">
    <property type="entry name" value="GAF-like_dom_sf"/>
</dbReference>
<dbReference type="InterPro" id="IPR036390">
    <property type="entry name" value="WH_DNA-bd_sf"/>
</dbReference>
<dbReference type="Pfam" id="PF01614">
    <property type="entry name" value="IclR_C"/>
    <property type="match status" value="1"/>
</dbReference>
<dbReference type="InterPro" id="IPR005471">
    <property type="entry name" value="Tscrpt_reg_IclR_N"/>
</dbReference>
<dbReference type="PANTHER" id="PTHR30136:SF24">
    <property type="entry name" value="HTH-TYPE TRANSCRIPTIONAL REPRESSOR ALLR"/>
    <property type="match status" value="1"/>
</dbReference>
<dbReference type="GO" id="GO:0003700">
    <property type="term" value="F:DNA-binding transcription factor activity"/>
    <property type="evidence" value="ECO:0007669"/>
    <property type="project" value="TreeGrafter"/>
</dbReference>
<dbReference type="Gene3D" id="1.10.10.10">
    <property type="entry name" value="Winged helix-like DNA-binding domain superfamily/Winged helix DNA-binding domain"/>
    <property type="match status" value="1"/>
</dbReference>
<dbReference type="OrthoDB" id="6811967at2"/>
<dbReference type="STRING" id="1227549.SAMN05444007_10230"/>
<dbReference type="PROSITE" id="PS51077">
    <property type="entry name" value="HTH_ICLR"/>
    <property type="match status" value="1"/>
</dbReference>
<dbReference type="PROSITE" id="PS51078">
    <property type="entry name" value="ICLR_ED"/>
    <property type="match status" value="1"/>
</dbReference>
<reference evidence="6 7" key="1">
    <citation type="submission" date="2016-10" db="EMBL/GenBank/DDBJ databases">
        <authorList>
            <person name="de Groot N.N."/>
        </authorList>
    </citation>
    <scope>NUCLEOTIDE SEQUENCE [LARGE SCALE GENOMIC DNA]</scope>
    <source>
        <strain evidence="6 7">DSM 29340</strain>
    </source>
</reference>
<feature type="domain" description="IclR-ED" evidence="5">
    <location>
        <begin position="64"/>
        <end position="247"/>
    </location>
</feature>
<evidence type="ECO:0000256" key="1">
    <source>
        <dbReference type="ARBA" id="ARBA00023015"/>
    </source>
</evidence>
<dbReference type="GO" id="GO:0003677">
    <property type="term" value="F:DNA binding"/>
    <property type="evidence" value="ECO:0007669"/>
    <property type="project" value="UniProtKB-KW"/>
</dbReference>
<evidence type="ECO:0000259" key="5">
    <source>
        <dbReference type="PROSITE" id="PS51078"/>
    </source>
</evidence>
<dbReference type="Proteomes" id="UP000199379">
    <property type="component" value="Unassembled WGS sequence"/>
</dbReference>
<dbReference type="InterPro" id="IPR050707">
    <property type="entry name" value="HTH_MetabolicPath_Reg"/>
</dbReference>
<dbReference type="InterPro" id="IPR036388">
    <property type="entry name" value="WH-like_DNA-bd_sf"/>
</dbReference>
<evidence type="ECO:0000313" key="6">
    <source>
        <dbReference type="EMBL" id="SEI64035.1"/>
    </source>
</evidence>
<organism evidence="6 7">
    <name type="scientific">Cribrihabitans marinus</name>
    <dbReference type="NCBI Taxonomy" id="1227549"/>
    <lineage>
        <taxon>Bacteria</taxon>
        <taxon>Pseudomonadati</taxon>
        <taxon>Pseudomonadota</taxon>
        <taxon>Alphaproteobacteria</taxon>
        <taxon>Rhodobacterales</taxon>
        <taxon>Paracoccaceae</taxon>
        <taxon>Cribrihabitans</taxon>
    </lineage>
</organism>